<dbReference type="GO" id="GO:0008658">
    <property type="term" value="F:penicillin binding"/>
    <property type="evidence" value="ECO:0007669"/>
    <property type="project" value="InterPro"/>
</dbReference>
<dbReference type="InterPro" id="IPR001460">
    <property type="entry name" value="PCN-bd_Tpept"/>
</dbReference>
<evidence type="ECO:0000256" key="13">
    <source>
        <dbReference type="ARBA" id="ARBA00023268"/>
    </source>
</evidence>
<evidence type="ECO:0000256" key="14">
    <source>
        <dbReference type="ARBA" id="ARBA00023316"/>
    </source>
</evidence>
<comment type="catalytic activity">
    <reaction evidence="15">
        <text>Preferential cleavage: (Ac)2-L-Lys-D-Ala-|-D-Ala. Also transpeptidation of peptidyl-alanyl moieties that are N-acyl substituents of D-alanine.</text>
        <dbReference type="EC" id="3.4.16.4"/>
    </reaction>
</comment>
<evidence type="ECO:0000313" key="21">
    <source>
        <dbReference type="Proteomes" id="UP000178603"/>
    </source>
</evidence>
<dbReference type="InterPro" id="IPR050396">
    <property type="entry name" value="Glycosyltr_51/Transpeptidase"/>
</dbReference>
<feature type="transmembrane region" description="Helical" evidence="17">
    <location>
        <begin position="28"/>
        <end position="57"/>
    </location>
</feature>
<dbReference type="Pfam" id="PF00905">
    <property type="entry name" value="Transpeptidase"/>
    <property type="match status" value="1"/>
</dbReference>
<keyword evidence="12 17" id="KW-0472">Membrane</keyword>
<keyword evidence="6" id="KW-0645">Protease</keyword>
<dbReference type="InterPro" id="IPR023346">
    <property type="entry name" value="Lysozyme-like_dom_sf"/>
</dbReference>
<keyword evidence="11" id="KW-0573">Peptidoglycan synthesis</keyword>
<evidence type="ECO:0000256" key="6">
    <source>
        <dbReference type="ARBA" id="ARBA00022670"/>
    </source>
</evidence>
<dbReference type="PANTHER" id="PTHR32282:SF11">
    <property type="entry name" value="PENICILLIN-BINDING PROTEIN 1B"/>
    <property type="match status" value="1"/>
</dbReference>
<dbReference type="GO" id="GO:0009002">
    <property type="term" value="F:serine-type D-Ala-D-Ala carboxypeptidase activity"/>
    <property type="evidence" value="ECO:0007669"/>
    <property type="project" value="UniProtKB-EC"/>
</dbReference>
<keyword evidence="17" id="KW-1133">Transmembrane helix</keyword>
<comment type="caution">
    <text evidence="20">The sequence shown here is derived from an EMBL/GenBank/DDBJ whole genome shotgun (WGS) entry which is preliminary data.</text>
</comment>
<comment type="similarity">
    <text evidence="2">In the C-terminal section; belongs to the transpeptidase family.</text>
</comment>
<dbReference type="GO" id="GO:0008955">
    <property type="term" value="F:peptidoglycan glycosyltransferase activity"/>
    <property type="evidence" value="ECO:0007669"/>
    <property type="project" value="UniProtKB-EC"/>
</dbReference>
<dbReference type="SUPFAM" id="SSF53955">
    <property type="entry name" value="Lysozyme-like"/>
    <property type="match status" value="1"/>
</dbReference>
<accession>A0A1F8ASN9</accession>
<evidence type="ECO:0000256" key="3">
    <source>
        <dbReference type="ARBA" id="ARBA00007739"/>
    </source>
</evidence>
<dbReference type="InterPro" id="IPR013783">
    <property type="entry name" value="Ig-like_fold"/>
</dbReference>
<protein>
    <submittedName>
        <fullName evidence="20">Uncharacterized protein</fullName>
    </submittedName>
</protein>
<sequence>MARWKRVKRYRYNQGFSKYRNKIKSTKLLTVAKLIFIGVVLGVVGFFVIVTVLSFTLPPPDQIIRREGFSTKILDRNGEVLYDIFTDQKRTKVALENVSDWAKKATISIEDKNFYSHQGFDPTGYVRAVFNIIFRGKLQGGSTLTQQLVKNVLLSPERTVLRKIKEFILTIQVEQRYSKDEILELYLNEMPYGGTAFGIEAAAETYYGNSAKDLSLAQSVILAGLPQRPSYYSPYTGDSSAYIGRAESVLRRLREDGYITLEQEEEAKSQLGTVEIKSRDALFRAPHFVQYVQREMENRYGESVIESGGLKVTTTLDLDLQEAAQKIVAEEINKVESLNITNGAAVVTNPQTGEILAMVGSKDFNAKDYDGQVNVAMSLRQPGSAIKPVTYVTALKKGYTASTLIMDVPTTFPGGVGQSDYNPVNYDGKYRGPVQLRYALANSINLPAVKMLALVGIQDVLETAYDLGLSTLEPTNDTLSRVGLSLTLGGGEVRLLELTNAYNAFVNTGRRTDLVAILKVEDITGRVLEKNEPKAGRQVLTSEEAYIIADILADNEARSAVFGTNSLLNISGKKVAVKTGTTNDKRDNWTVGGSPDGMVGVWVGNNDNSAMKQVASGVSGASPIWRRILLEALEKRQSNTLEQPDGLISASVDLVSGYRSHDGYPSRTEIFIKGTQPGDDSVHQKLKVCRSDGKLATPSDVAKGDYNEKEYFTFKEEDPTAPPGEPNRWQEGILNWLTTQSDERYHPPSDYCGTQNPINVEFVSPRDRDSNLPGTFKMKVTADSSTKITLVEFEVDGIKVRSFDGLPYEHDLTLEKGVHALAAIAYDEKNNTSNRKIAIGVGVAWDFLPSPSPTAPPSSTLSPSPSPAP</sequence>
<evidence type="ECO:0000256" key="4">
    <source>
        <dbReference type="ARBA" id="ARBA00022475"/>
    </source>
</evidence>
<keyword evidence="8" id="KW-0808">Transferase</keyword>
<keyword evidence="4" id="KW-1003">Cell membrane</keyword>
<dbReference type="Gene3D" id="3.40.710.10">
    <property type="entry name" value="DD-peptidase/beta-lactamase superfamily"/>
    <property type="match status" value="1"/>
</dbReference>
<dbReference type="Gene3D" id="2.60.40.10">
    <property type="entry name" value="Immunoglobulins"/>
    <property type="match status" value="1"/>
</dbReference>
<evidence type="ECO:0000256" key="8">
    <source>
        <dbReference type="ARBA" id="ARBA00022679"/>
    </source>
</evidence>
<dbReference type="SUPFAM" id="SSF56601">
    <property type="entry name" value="beta-lactamase/transpeptidase-like"/>
    <property type="match status" value="1"/>
</dbReference>
<keyword evidence="5" id="KW-0121">Carboxypeptidase</keyword>
<evidence type="ECO:0000259" key="19">
    <source>
        <dbReference type="Pfam" id="PF00912"/>
    </source>
</evidence>
<keyword evidence="17" id="KW-0812">Transmembrane</keyword>
<name>A0A1F8ASN9_9BACT</name>
<dbReference type="AlphaFoldDB" id="A0A1F8ASN9"/>
<dbReference type="GO" id="GO:0030288">
    <property type="term" value="C:outer membrane-bounded periplasmic space"/>
    <property type="evidence" value="ECO:0007669"/>
    <property type="project" value="TreeGrafter"/>
</dbReference>
<evidence type="ECO:0000256" key="15">
    <source>
        <dbReference type="ARBA" id="ARBA00034000"/>
    </source>
</evidence>
<proteinExistence type="inferred from homology"/>
<dbReference type="GO" id="GO:0009252">
    <property type="term" value="P:peptidoglycan biosynthetic process"/>
    <property type="evidence" value="ECO:0007669"/>
    <property type="project" value="UniProtKB-KW"/>
</dbReference>
<gene>
    <name evidence="20" type="ORF">A3E44_00805</name>
</gene>
<feature type="domain" description="Penicillin-binding protein transpeptidase" evidence="18">
    <location>
        <begin position="343"/>
        <end position="619"/>
    </location>
</feature>
<evidence type="ECO:0000256" key="7">
    <source>
        <dbReference type="ARBA" id="ARBA00022676"/>
    </source>
</evidence>
<keyword evidence="7" id="KW-0328">Glycosyltransferase</keyword>
<dbReference type="Gene3D" id="1.10.3810.10">
    <property type="entry name" value="Biosynthetic peptidoglycan transglycosylase-like"/>
    <property type="match status" value="1"/>
</dbReference>
<evidence type="ECO:0000256" key="9">
    <source>
        <dbReference type="ARBA" id="ARBA00022801"/>
    </source>
</evidence>
<evidence type="ECO:0000256" key="2">
    <source>
        <dbReference type="ARBA" id="ARBA00007090"/>
    </source>
</evidence>
<keyword evidence="10" id="KW-0133">Cell shape</keyword>
<dbReference type="EMBL" id="MGGW01000017">
    <property type="protein sequence ID" value="OGM54205.1"/>
    <property type="molecule type" value="Genomic_DNA"/>
</dbReference>
<organism evidence="20 21">
    <name type="scientific">Candidatus Woesebacteria bacterium RIFCSPHIGHO2_12_FULL_41_24</name>
    <dbReference type="NCBI Taxonomy" id="1802510"/>
    <lineage>
        <taxon>Bacteria</taxon>
        <taxon>Candidatus Woeseibacteriota</taxon>
    </lineage>
</organism>
<keyword evidence="13" id="KW-0511">Multifunctional enzyme</keyword>
<evidence type="ECO:0000256" key="12">
    <source>
        <dbReference type="ARBA" id="ARBA00023136"/>
    </source>
</evidence>
<dbReference type="GO" id="GO:0008360">
    <property type="term" value="P:regulation of cell shape"/>
    <property type="evidence" value="ECO:0007669"/>
    <property type="project" value="UniProtKB-KW"/>
</dbReference>
<evidence type="ECO:0000313" key="20">
    <source>
        <dbReference type="EMBL" id="OGM54205.1"/>
    </source>
</evidence>
<evidence type="ECO:0000256" key="1">
    <source>
        <dbReference type="ARBA" id="ARBA00004236"/>
    </source>
</evidence>
<dbReference type="FunFam" id="1.10.3810.10:FF:000001">
    <property type="entry name" value="Penicillin-binding protein 1A"/>
    <property type="match status" value="1"/>
</dbReference>
<evidence type="ECO:0000259" key="18">
    <source>
        <dbReference type="Pfam" id="PF00905"/>
    </source>
</evidence>
<dbReference type="GO" id="GO:0006508">
    <property type="term" value="P:proteolysis"/>
    <property type="evidence" value="ECO:0007669"/>
    <property type="project" value="UniProtKB-KW"/>
</dbReference>
<dbReference type="PANTHER" id="PTHR32282">
    <property type="entry name" value="BINDING PROTEIN TRANSPEPTIDASE, PUTATIVE-RELATED"/>
    <property type="match status" value="1"/>
</dbReference>
<dbReference type="GO" id="GO:0005886">
    <property type="term" value="C:plasma membrane"/>
    <property type="evidence" value="ECO:0007669"/>
    <property type="project" value="UniProtKB-SubCell"/>
</dbReference>
<evidence type="ECO:0000256" key="16">
    <source>
        <dbReference type="ARBA" id="ARBA00049902"/>
    </source>
</evidence>
<comment type="similarity">
    <text evidence="3">In the N-terminal section; belongs to the glycosyltransferase 51 family.</text>
</comment>
<keyword evidence="9" id="KW-0378">Hydrolase</keyword>
<evidence type="ECO:0000256" key="10">
    <source>
        <dbReference type="ARBA" id="ARBA00022960"/>
    </source>
</evidence>
<evidence type="ECO:0000256" key="17">
    <source>
        <dbReference type="SAM" id="Phobius"/>
    </source>
</evidence>
<dbReference type="InterPro" id="IPR036950">
    <property type="entry name" value="PBP_transglycosylase"/>
</dbReference>
<reference evidence="20 21" key="1">
    <citation type="journal article" date="2016" name="Nat. Commun.">
        <title>Thousands of microbial genomes shed light on interconnected biogeochemical processes in an aquifer system.</title>
        <authorList>
            <person name="Anantharaman K."/>
            <person name="Brown C.T."/>
            <person name="Hug L.A."/>
            <person name="Sharon I."/>
            <person name="Castelle C.J."/>
            <person name="Probst A.J."/>
            <person name="Thomas B.C."/>
            <person name="Singh A."/>
            <person name="Wilkins M.J."/>
            <person name="Karaoz U."/>
            <person name="Brodie E.L."/>
            <person name="Williams K.H."/>
            <person name="Hubbard S.S."/>
            <person name="Banfield J.F."/>
        </authorList>
    </citation>
    <scope>NUCLEOTIDE SEQUENCE [LARGE SCALE GENOMIC DNA]</scope>
</reference>
<evidence type="ECO:0000256" key="11">
    <source>
        <dbReference type="ARBA" id="ARBA00022984"/>
    </source>
</evidence>
<comment type="subcellular location">
    <subcellularLocation>
        <location evidence="1">Cell membrane</location>
    </subcellularLocation>
</comment>
<dbReference type="InterPro" id="IPR001264">
    <property type="entry name" value="Glyco_trans_51"/>
</dbReference>
<evidence type="ECO:0000256" key="5">
    <source>
        <dbReference type="ARBA" id="ARBA00022645"/>
    </source>
</evidence>
<keyword evidence="14" id="KW-0961">Cell wall biogenesis/degradation</keyword>
<dbReference type="InterPro" id="IPR012338">
    <property type="entry name" value="Beta-lactam/transpept-like"/>
</dbReference>
<comment type="catalytic activity">
    <reaction evidence="16">
        <text>[GlcNAc-(1-&gt;4)-Mur2Ac(oyl-L-Ala-gamma-D-Glu-L-Lys-D-Ala-D-Ala)](n)-di-trans,octa-cis-undecaprenyl diphosphate + beta-D-GlcNAc-(1-&gt;4)-Mur2Ac(oyl-L-Ala-gamma-D-Glu-L-Lys-D-Ala-D-Ala)-di-trans,octa-cis-undecaprenyl diphosphate = [GlcNAc-(1-&gt;4)-Mur2Ac(oyl-L-Ala-gamma-D-Glu-L-Lys-D-Ala-D-Ala)](n+1)-di-trans,octa-cis-undecaprenyl diphosphate + di-trans,octa-cis-undecaprenyl diphosphate + H(+)</text>
        <dbReference type="Rhea" id="RHEA:23708"/>
        <dbReference type="Rhea" id="RHEA-COMP:9602"/>
        <dbReference type="Rhea" id="RHEA-COMP:9603"/>
        <dbReference type="ChEBI" id="CHEBI:15378"/>
        <dbReference type="ChEBI" id="CHEBI:58405"/>
        <dbReference type="ChEBI" id="CHEBI:60033"/>
        <dbReference type="ChEBI" id="CHEBI:78435"/>
        <dbReference type="EC" id="2.4.99.28"/>
    </reaction>
</comment>
<dbReference type="Proteomes" id="UP000178603">
    <property type="component" value="Unassembled WGS sequence"/>
</dbReference>
<dbReference type="GO" id="GO:0071555">
    <property type="term" value="P:cell wall organization"/>
    <property type="evidence" value="ECO:0007669"/>
    <property type="project" value="UniProtKB-KW"/>
</dbReference>
<feature type="domain" description="Glycosyl transferase family 51" evidence="19">
    <location>
        <begin position="78"/>
        <end position="253"/>
    </location>
</feature>
<dbReference type="Pfam" id="PF00912">
    <property type="entry name" value="Transgly"/>
    <property type="match status" value="1"/>
</dbReference>